<dbReference type="GO" id="GO:0032067">
    <property type="term" value="F:type IV site-specific deoxyribonuclease activity"/>
    <property type="evidence" value="ECO:0000318"/>
    <property type="project" value="GO_Central"/>
</dbReference>
<dbReference type="EMBL" id="AP006878">
    <property type="protein sequence ID" value="BAD84983.1"/>
    <property type="molecule type" value="Genomic_DNA"/>
</dbReference>
<dbReference type="PANTHER" id="PTHR38733:SF1">
    <property type="entry name" value="TYPE IV METHYL-DIRECTED RESTRICTION ENZYME ECOKMCRBC"/>
    <property type="match status" value="1"/>
</dbReference>
<dbReference type="PATRIC" id="fig|69014.16.peg.774"/>
<dbReference type="PANTHER" id="PTHR38733">
    <property type="entry name" value="PROTEIN MCRC"/>
    <property type="match status" value="1"/>
</dbReference>
<gene>
    <name evidence="1" type="ordered locus">TK0794</name>
</gene>
<dbReference type="AlphaFoldDB" id="Q5JH86"/>
<organism evidence="1 2">
    <name type="scientific">Thermococcus kodakarensis (strain ATCC BAA-918 / JCM 12380 / KOD1)</name>
    <name type="common">Pyrococcus kodakaraensis (strain KOD1)</name>
    <dbReference type="NCBI Taxonomy" id="69014"/>
    <lineage>
        <taxon>Archaea</taxon>
        <taxon>Methanobacteriati</taxon>
        <taxon>Methanobacteriota</taxon>
        <taxon>Thermococci</taxon>
        <taxon>Thermococcales</taxon>
        <taxon>Thermococcaceae</taxon>
        <taxon>Thermococcus</taxon>
    </lineage>
</organism>
<dbReference type="PhylomeDB" id="Q5JH86"/>
<dbReference type="KEGG" id="tko:TK0794"/>
<keyword evidence="2" id="KW-1185">Reference proteome</keyword>
<dbReference type="InParanoid" id="Q5JH86"/>
<dbReference type="InterPro" id="IPR019292">
    <property type="entry name" value="McrC"/>
</dbReference>
<reference evidence="1 2" key="1">
    <citation type="journal article" date="2005" name="Genome Res.">
        <title>Complete genome sequence of the hyperthermophilic archaeon Thermococcus kodakaraensis KOD1 and comparison with Pyrococcus genomes.</title>
        <authorList>
            <person name="Fukui T."/>
            <person name="Atomi H."/>
            <person name="Kanai T."/>
            <person name="Matsumi R."/>
            <person name="Fujiwara S."/>
            <person name="Imanaka T."/>
        </authorList>
    </citation>
    <scope>NUCLEOTIDE SEQUENCE [LARGE SCALE GENOMIC DNA]</scope>
    <source>
        <strain evidence="2">ATCC BAA-918 / JCM 12380 / KOD1</strain>
    </source>
</reference>
<sequence length="476" mass="54780">MDFRVVTLYEFENRPLSELKKLGLQTGERELMKFAEAVNSLYGGDSPVFTVTYDPRRDEYHLKTHGSVGFAYYLGDDGIVLVQVLPKPFRYDREDGRSLLFFLQLFNMYYQMGLEPGEIRALVFEYGRQKALDEIFKYLYVLMLSRALSRGLYYEYGEIEESSQTVRGRILVNELARRPAWKADLPVRYSLLLEDNPLNRVLKGALEVAVKSARLSETRKVGGILLDLFRDVGDPKPGDFGKVSFNHLNERFRTVFRLARVMYFGLAAGGSRKFLPGVFIRMDELFETLVYRTLKTVLDNEAEVRFQVQLPHVIKNAGEIEARFGALFMMGNPLPDIVVSTDEGTCVVEVKYRNLYVYHRGENRAHRKLVRKSDELYQAYTYSRLVSEYLGAKRVPVLLVYPRLEGIYNHWIPNLFSARPEDTFEFFDGTRVGVFGYELSMIGDEILLRKNSVVIDEDTAENLKSFILGLCSSGEV</sequence>
<dbReference type="GO" id="GO:1905348">
    <property type="term" value="C:endonuclease complex"/>
    <property type="evidence" value="ECO:0000318"/>
    <property type="project" value="GO_Central"/>
</dbReference>
<dbReference type="STRING" id="69014.TK0794"/>
<evidence type="ECO:0000313" key="1">
    <source>
        <dbReference type="EMBL" id="BAD84983.1"/>
    </source>
</evidence>
<dbReference type="Pfam" id="PF10117">
    <property type="entry name" value="McrBC"/>
    <property type="match status" value="1"/>
</dbReference>
<dbReference type="EnsemblBacteria" id="BAD84983">
    <property type="protein sequence ID" value="BAD84983"/>
    <property type="gene ID" value="TK0794"/>
</dbReference>
<dbReference type="Proteomes" id="UP000000536">
    <property type="component" value="Chromosome"/>
</dbReference>
<accession>Q5JH86</accession>
<dbReference type="REBASE" id="10785">
    <property type="entry name" value="TkoMcrBCP"/>
</dbReference>
<dbReference type="HOGENOM" id="CLU_590032_0_0_2"/>
<protein>
    <submittedName>
        <fullName evidence="1">5-methylcytosine restriction system, catalytic subunit</fullName>
    </submittedName>
</protein>
<evidence type="ECO:0000313" key="2">
    <source>
        <dbReference type="Proteomes" id="UP000000536"/>
    </source>
</evidence>
<dbReference type="eggNOG" id="arCOG05102">
    <property type="taxonomic scope" value="Archaea"/>
</dbReference>
<name>Q5JH86_THEKO</name>
<proteinExistence type="predicted"/>